<feature type="signal peptide" evidence="1">
    <location>
        <begin position="1"/>
        <end position="18"/>
    </location>
</feature>
<feature type="chain" id="PRO_5004710212" evidence="1">
    <location>
        <begin position="19"/>
        <end position="185"/>
    </location>
</feature>
<keyword evidence="1" id="KW-0732">Signal</keyword>
<dbReference type="OrthoDB" id="979364at2"/>
<protein>
    <submittedName>
        <fullName evidence="2">Uncharacterized protein</fullName>
    </submittedName>
</protein>
<reference evidence="2 3" key="1">
    <citation type="submission" date="2013-10" db="EMBL/GenBank/DDBJ databases">
        <title>The Genome Sequence of Acinetobacter brisouii CIP 110357.</title>
        <authorList>
            <consortium name="The Broad Institute Genomics Platform"/>
            <consortium name="The Broad Institute Genome Sequencing Center for Infectious Disease"/>
            <person name="Cerqueira G."/>
            <person name="Feldgarden M."/>
            <person name="Courvalin P."/>
            <person name="Grillot-Courvalin C."/>
            <person name="Clermont D."/>
            <person name="Rocha E."/>
            <person name="Yoon E.-J."/>
            <person name="Nemec A."/>
            <person name="Young S.K."/>
            <person name="Zeng Q."/>
            <person name="Gargeya S."/>
            <person name="Fitzgerald M."/>
            <person name="Abouelleil A."/>
            <person name="Alvarado L."/>
            <person name="Berlin A.M."/>
            <person name="Chapman S.B."/>
            <person name="Gainer-Dewar J."/>
            <person name="Goldberg J."/>
            <person name="Gnerre S."/>
            <person name="Griggs A."/>
            <person name="Gujja S."/>
            <person name="Hansen M."/>
            <person name="Howarth C."/>
            <person name="Imamovic A."/>
            <person name="Ireland A."/>
            <person name="Larimer J."/>
            <person name="McCowan C."/>
            <person name="Murphy C."/>
            <person name="Pearson M."/>
            <person name="Poon T.W."/>
            <person name="Priest M."/>
            <person name="Roberts A."/>
            <person name="Saif S."/>
            <person name="Shea T."/>
            <person name="Sykes S."/>
            <person name="Wortman J."/>
            <person name="Nusbaum C."/>
            <person name="Birren B."/>
        </authorList>
    </citation>
    <scope>NUCLEOTIDE SEQUENCE [LARGE SCALE GENOMIC DNA]</scope>
    <source>
        <strain evidence="2 3">CIP 110357</strain>
    </source>
</reference>
<dbReference type="Proteomes" id="UP000018418">
    <property type="component" value="Unassembled WGS sequence"/>
</dbReference>
<proteinExistence type="predicted"/>
<evidence type="ECO:0000313" key="2">
    <source>
        <dbReference type="EMBL" id="ESK51192.1"/>
    </source>
</evidence>
<organism evidence="2 3">
    <name type="scientific">Acinetobacter brisouii CIP 110357</name>
    <dbReference type="NCBI Taxonomy" id="1341683"/>
    <lineage>
        <taxon>Bacteria</taxon>
        <taxon>Pseudomonadati</taxon>
        <taxon>Pseudomonadota</taxon>
        <taxon>Gammaproteobacteria</taxon>
        <taxon>Moraxellales</taxon>
        <taxon>Moraxellaceae</taxon>
        <taxon>Acinetobacter</taxon>
    </lineage>
</organism>
<keyword evidence="3" id="KW-1185">Reference proteome</keyword>
<gene>
    <name evidence="2" type="ORF">P255_01698</name>
</gene>
<accession>V2UMI4</accession>
<sequence>MRKIILIGLFFFSFNIKAQDNHFKFDQDVISHNIKIAQNFEKSKFYNKNIKFELSGEKIYFSNKNNDQILILDFCCGGSSLNVQRITVTTPNRVAYGRLINKLNVEKFITQNQNFIGIHYADFIKKMGVPTNQYNDKDSLILKYYTEDRDYPILKNNYMPSYYALYKFNKKSKILTGFEFGFSDI</sequence>
<dbReference type="AlphaFoldDB" id="V2UMI4"/>
<evidence type="ECO:0000313" key="3">
    <source>
        <dbReference type="Proteomes" id="UP000018418"/>
    </source>
</evidence>
<name>V2UMI4_9GAMM</name>
<evidence type="ECO:0000256" key="1">
    <source>
        <dbReference type="SAM" id="SignalP"/>
    </source>
</evidence>
<dbReference type="RefSeq" id="WP_004900390.1">
    <property type="nucleotide sequence ID" value="NZ_BBTI01000002.1"/>
</dbReference>
<dbReference type="EMBL" id="AYEU01000006">
    <property type="protein sequence ID" value="ESK51192.1"/>
    <property type="molecule type" value="Genomic_DNA"/>
</dbReference>
<dbReference type="HOGENOM" id="CLU_1458288_0_0_6"/>
<comment type="caution">
    <text evidence="2">The sequence shown here is derived from an EMBL/GenBank/DDBJ whole genome shotgun (WGS) entry which is preliminary data.</text>
</comment>